<dbReference type="InterPro" id="IPR017905">
    <property type="entry name" value="ERV/ALR_sulphydryl_oxidase"/>
</dbReference>
<dbReference type="GO" id="GO:0005739">
    <property type="term" value="C:mitochondrion"/>
    <property type="evidence" value="ECO:0007669"/>
    <property type="project" value="TreeGrafter"/>
</dbReference>
<evidence type="ECO:0000313" key="8">
    <source>
        <dbReference type="EnsemblProtists" id="EOD32141"/>
    </source>
</evidence>
<dbReference type="PaxDb" id="2903-EOD32141"/>
<dbReference type="PROSITE" id="PS51324">
    <property type="entry name" value="ERV_ALR"/>
    <property type="match status" value="1"/>
</dbReference>
<keyword evidence="4 6" id="KW-0560">Oxidoreductase</keyword>
<proteinExistence type="predicted"/>
<dbReference type="eggNOG" id="KOG3355">
    <property type="taxonomic scope" value="Eukaryota"/>
</dbReference>
<dbReference type="InterPro" id="IPR036774">
    <property type="entry name" value="ERV/ALR_sulphydryl_oxid_sf"/>
</dbReference>
<dbReference type="KEGG" id="ehx:EMIHUDRAFT_202750"/>
<dbReference type="EC" id="1.8.3.2" evidence="6"/>
<evidence type="ECO:0000256" key="4">
    <source>
        <dbReference type="ARBA" id="ARBA00023002"/>
    </source>
</evidence>
<sequence length="148" mass="16036">MAPAPPPCEEKICASKNDKMRAMFAAVGQPKPAPAATAATSAECPPDREELGRHTWTLLHTTAAYYPETASPSQQTLAEQFIRSLGELYALGSREEFCLWMCEQHNAVNAKLGKPVFPCTLARLDARWRDGGARCDEEGAESSGPAID</sequence>
<dbReference type="PANTHER" id="PTHR12645">
    <property type="entry name" value="ALR/ERV"/>
    <property type="match status" value="1"/>
</dbReference>
<organism evidence="8 9">
    <name type="scientific">Emiliania huxleyi (strain CCMP1516)</name>
    <dbReference type="NCBI Taxonomy" id="280463"/>
    <lineage>
        <taxon>Eukaryota</taxon>
        <taxon>Haptista</taxon>
        <taxon>Haptophyta</taxon>
        <taxon>Prymnesiophyceae</taxon>
        <taxon>Isochrysidales</taxon>
        <taxon>Noelaerhabdaceae</taxon>
        <taxon>Emiliania</taxon>
    </lineage>
</organism>
<feature type="domain" description="ERV/ALR sulfhydryl oxidase" evidence="7">
    <location>
        <begin position="44"/>
        <end position="128"/>
    </location>
</feature>
<accession>A0A0D3K8Q6</accession>
<evidence type="ECO:0000256" key="3">
    <source>
        <dbReference type="ARBA" id="ARBA00022827"/>
    </source>
</evidence>
<dbReference type="EnsemblProtists" id="EOD32141">
    <property type="protein sequence ID" value="EOD32141"/>
    <property type="gene ID" value="EMIHUDRAFT_202750"/>
</dbReference>
<dbReference type="InterPro" id="IPR039799">
    <property type="entry name" value="ALR/ERV"/>
</dbReference>
<keyword evidence="2 6" id="KW-0285">Flavoprotein</keyword>
<dbReference type="RefSeq" id="XP_005784570.1">
    <property type="nucleotide sequence ID" value="XM_005784513.1"/>
</dbReference>
<reference evidence="9" key="1">
    <citation type="journal article" date="2013" name="Nature">
        <title>Pan genome of the phytoplankton Emiliania underpins its global distribution.</title>
        <authorList>
            <person name="Read B.A."/>
            <person name="Kegel J."/>
            <person name="Klute M.J."/>
            <person name="Kuo A."/>
            <person name="Lefebvre S.C."/>
            <person name="Maumus F."/>
            <person name="Mayer C."/>
            <person name="Miller J."/>
            <person name="Monier A."/>
            <person name="Salamov A."/>
            <person name="Young J."/>
            <person name="Aguilar M."/>
            <person name="Claverie J.M."/>
            <person name="Frickenhaus S."/>
            <person name="Gonzalez K."/>
            <person name="Herman E.K."/>
            <person name="Lin Y.C."/>
            <person name="Napier J."/>
            <person name="Ogata H."/>
            <person name="Sarno A.F."/>
            <person name="Shmutz J."/>
            <person name="Schroeder D."/>
            <person name="de Vargas C."/>
            <person name="Verret F."/>
            <person name="von Dassow P."/>
            <person name="Valentin K."/>
            <person name="Van de Peer Y."/>
            <person name="Wheeler G."/>
            <person name="Dacks J.B."/>
            <person name="Delwiche C.F."/>
            <person name="Dyhrman S.T."/>
            <person name="Glockner G."/>
            <person name="John U."/>
            <person name="Richards T."/>
            <person name="Worden A.Z."/>
            <person name="Zhang X."/>
            <person name="Grigoriev I.V."/>
            <person name="Allen A.E."/>
            <person name="Bidle K."/>
            <person name="Borodovsky M."/>
            <person name="Bowler C."/>
            <person name="Brownlee C."/>
            <person name="Cock J.M."/>
            <person name="Elias M."/>
            <person name="Gladyshev V.N."/>
            <person name="Groth M."/>
            <person name="Guda C."/>
            <person name="Hadaegh A."/>
            <person name="Iglesias-Rodriguez M.D."/>
            <person name="Jenkins J."/>
            <person name="Jones B.M."/>
            <person name="Lawson T."/>
            <person name="Leese F."/>
            <person name="Lindquist E."/>
            <person name="Lobanov A."/>
            <person name="Lomsadze A."/>
            <person name="Malik S.B."/>
            <person name="Marsh M.E."/>
            <person name="Mackinder L."/>
            <person name="Mock T."/>
            <person name="Mueller-Roeber B."/>
            <person name="Pagarete A."/>
            <person name="Parker M."/>
            <person name="Probert I."/>
            <person name="Quesneville H."/>
            <person name="Raines C."/>
            <person name="Rensing S.A."/>
            <person name="Riano-Pachon D.M."/>
            <person name="Richier S."/>
            <person name="Rokitta S."/>
            <person name="Shiraiwa Y."/>
            <person name="Soanes D.M."/>
            <person name="van der Giezen M."/>
            <person name="Wahlund T.M."/>
            <person name="Williams B."/>
            <person name="Wilson W."/>
            <person name="Wolfe G."/>
            <person name="Wurch L.L."/>
        </authorList>
    </citation>
    <scope>NUCLEOTIDE SEQUENCE</scope>
</reference>
<evidence type="ECO:0000256" key="1">
    <source>
        <dbReference type="ARBA" id="ARBA00001974"/>
    </source>
</evidence>
<name>A0A0D3K8Q6_EMIH1</name>
<dbReference type="SUPFAM" id="SSF69000">
    <property type="entry name" value="FAD-dependent thiol oxidase"/>
    <property type="match status" value="1"/>
</dbReference>
<evidence type="ECO:0000259" key="7">
    <source>
        <dbReference type="PROSITE" id="PS51324"/>
    </source>
</evidence>
<evidence type="ECO:0000256" key="6">
    <source>
        <dbReference type="RuleBase" id="RU371123"/>
    </source>
</evidence>
<keyword evidence="9" id="KW-1185">Reference proteome</keyword>
<comment type="catalytic activity">
    <reaction evidence="6">
        <text>2 R'C(R)SH + O2 = R'C(R)S-S(R)CR' + H2O2</text>
        <dbReference type="Rhea" id="RHEA:17357"/>
        <dbReference type="ChEBI" id="CHEBI:15379"/>
        <dbReference type="ChEBI" id="CHEBI:16240"/>
        <dbReference type="ChEBI" id="CHEBI:16520"/>
        <dbReference type="ChEBI" id="CHEBI:17412"/>
        <dbReference type="EC" id="1.8.3.2"/>
    </reaction>
</comment>
<dbReference type="GO" id="GO:0016971">
    <property type="term" value="F:flavin-dependent sulfhydryl oxidase activity"/>
    <property type="evidence" value="ECO:0007669"/>
    <property type="project" value="InterPro"/>
</dbReference>
<keyword evidence="5" id="KW-1015">Disulfide bond</keyword>
<dbReference type="Proteomes" id="UP000013827">
    <property type="component" value="Unassembled WGS sequence"/>
</dbReference>
<dbReference type="GO" id="GO:0050660">
    <property type="term" value="F:flavin adenine dinucleotide binding"/>
    <property type="evidence" value="ECO:0007669"/>
    <property type="project" value="TreeGrafter"/>
</dbReference>
<dbReference type="STRING" id="2903.R1F9P8"/>
<comment type="cofactor">
    <cofactor evidence="1 6">
        <name>FAD</name>
        <dbReference type="ChEBI" id="CHEBI:57692"/>
    </cofactor>
</comment>
<dbReference type="Gene3D" id="1.20.120.310">
    <property type="entry name" value="ERV/ALR sulfhydryl oxidase domain"/>
    <property type="match status" value="2"/>
</dbReference>
<reference evidence="8" key="2">
    <citation type="submission" date="2024-10" db="UniProtKB">
        <authorList>
            <consortium name="EnsemblProtists"/>
        </authorList>
    </citation>
    <scope>IDENTIFICATION</scope>
</reference>
<dbReference type="AlphaFoldDB" id="A0A0D3K8Q6"/>
<evidence type="ECO:0000313" key="9">
    <source>
        <dbReference type="Proteomes" id="UP000013827"/>
    </source>
</evidence>
<evidence type="ECO:0000256" key="5">
    <source>
        <dbReference type="ARBA" id="ARBA00023157"/>
    </source>
</evidence>
<protein>
    <recommendedName>
        <fullName evidence="6">Sulfhydryl oxidase</fullName>
        <ecNumber evidence="6">1.8.3.2</ecNumber>
    </recommendedName>
</protein>
<dbReference type="GeneID" id="17277537"/>
<keyword evidence="3 6" id="KW-0274">FAD</keyword>
<dbReference type="HOGENOM" id="CLU_070631_3_2_1"/>
<dbReference type="Pfam" id="PF04777">
    <property type="entry name" value="Evr1_Alr"/>
    <property type="match status" value="2"/>
</dbReference>
<dbReference type="PANTHER" id="PTHR12645:SF0">
    <property type="entry name" value="FAD-LINKED SULFHYDRYL OXIDASE ALR"/>
    <property type="match status" value="1"/>
</dbReference>
<evidence type="ECO:0000256" key="2">
    <source>
        <dbReference type="ARBA" id="ARBA00022630"/>
    </source>
</evidence>